<comment type="caution">
    <text evidence="2">The sequence shown here is derived from an EMBL/GenBank/DDBJ whole genome shotgun (WGS) entry which is preliminary data.</text>
</comment>
<dbReference type="SUPFAM" id="SSF54523">
    <property type="entry name" value="Pili subunits"/>
    <property type="match status" value="1"/>
</dbReference>
<accession>A0ABX1VG93</accession>
<sequence length="437" mass="45814">MSVIALIAVLVSLLLPAIQQSRERARQVQCSGNLANLGLAMHNYHAVHRSFPIARGGTDGVGKSGGDPAVESPFVESNGGRLSTFVPLLPYLDQAPLWKAIRTEQPDPSVLDGADFDLDGNGVADGDEYDSDFGPMYVTYAYSLSDHDERVLTWAKEEAADGEVSGRAGGPFPPFGPFPGEFTYEPWTIQIPSLLCPSDGNSAQGIADTNYAINWGDHGYYNGRPDNPRGVAEAGGVVTLQDIEDGLGNTLLMAEIGRADGYGYDSFSGSVTIGLPLSIHDDPQMNCVEVVRDVANPGSYSDAVATLTIRGDRWTDGAVPFTGFNTILPPNSPSCLVGGTSAKEGTFEYDPPQIDPGSDDAVGSGILSAGSHHLGGVNVVLADGSVRWINEEIDAGDPHAGLSTAPQTLASEPLGESPYGLWGALGTRAAGELTSGY</sequence>
<dbReference type="Proteomes" id="UP000609651">
    <property type="component" value="Unassembled WGS sequence"/>
</dbReference>
<evidence type="ECO:0000259" key="1">
    <source>
        <dbReference type="Pfam" id="PF07596"/>
    </source>
</evidence>
<feature type="domain" description="DUF1559" evidence="1">
    <location>
        <begin position="181"/>
        <end position="395"/>
    </location>
</feature>
<dbReference type="NCBIfam" id="TIGR04294">
    <property type="entry name" value="pre_pil_HX9DG"/>
    <property type="match status" value="1"/>
</dbReference>
<keyword evidence="3" id="KW-1185">Reference proteome</keyword>
<evidence type="ECO:0000313" key="2">
    <source>
        <dbReference type="EMBL" id="NNJ26570.1"/>
    </source>
</evidence>
<name>A0ABX1VG93_9PLAN</name>
<evidence type="ECO:0000313" key="3">
    <source>
        <dbReference type="Proteomes" id="UP000609651"/>
    </source>
</evidence>
<gene>
    <name evidence="2" type="ORF">LzC2_26590</name>
</gene>
<protein>
    <recommendedName>
        <fullName evidence="1">DUF1559 domain-containing protein</fullName>
    </recommendedName>
</protein>
<organism evidence="2 3">
    <name type="scientific">Alienimonas chondri</name>
    <dbReference type="NCBI Taxonomy" id="2681879"/>
    <lineage>
        <taxon>Bacteria</taxon>
        <taxon>Pseudomonadati</taxon>
        <taxon>Planctomycetota</taxon>
        <taxon>Planctomycetia</taxon>
        <taxon>Planctomycetales</taxon>
        <taxon>Planctomycetaceae</taxon>
        <taxon>Alienimonas</taxon>
    </lineage>
</organism>
<feature type="domain" description="DUF1559" evidence="1">
    <location>
        <begin position="19"/>
        <end position="106"/>
    </location>
</feature>
<dbReference type="InterPro" id="IPR011453">
    <property type="entry name" value="DUF1559"/>
</dbReference>
<dbReference type="InterPro" id="IPR027558">
    <property type="entry name" value="Pre_pil_HX9DG_C"/>
</dbReference>
<dbReference type="PANTHER" id="PTHR30093">
    <property type="entry name" value="GENERAL SECRETION PATHWAY PROTEIN G"/>
    <property type="match status" value="1"/>
</dbReference>
<dbReference type="Pfam" id="PF07596">
    <property type="entry name" value="SBP_bac_10"/>
    <property type="match status" value="2"/>
</dbReference>
<proteinExistence type="predicted"/>
<reference evidence="2 3" key="1">
    <citation type="journal article" date="2020" name="Syst. Appl. Microbiol.">
        <title>Alienimonas chondri sp. nov., a novel planctomycete isolated from the biofilm of the red alga Chondrus crispus.</title>
        <authorList>
            <person name="Vitorino I."/>
            <person name="Albuquerque L."/>
            <person name="Wiegand S."/>
            <person name="Kallscheuer N."/>
            <person name="da Costa M.S."/>
            <person name="Lobo-da-Cunha A."/>
            <person name="Jogler C."/>
            <person name="Lage O.M."/>
        </authorList>
    </citation>
    <scope>NUCLEOTIDE SEQUENCE [LARGE SCALE GENOMIC DNA]</scope>
    <source>
        <strain evidence="2 3">LzC2</strain>
    </source>
</reference>
<dbReference type="InterPro" id="IPR045584">
    <property type="entry name" value="Pilin-like"/>
</dbReference>
<dbReference type="PANTHER" id="PTHR30093:SF2">
    <property type="entry name" value="TYPE II SECRETION SYSTEM PROTEIN H"/>
    <property type="match status" value="1"/>
</dbReference>
<dbReference type="EMBL" id="WTPX01000085">
    <property type="protein sequence ID" value="NNJ26570.1"/>
    <property type="molecule type" value="Genomic_DNA"/>
</dbReference>
<dbReference type="Gene3D" id="3.30.700.10">
    <property type="entry name" value="Glycoprotein, Type 4 Pilin"/>
    <property type="match status" value="1"/>
</dbReference>